<evidence type="ECO:0000256" key="8">
    <source>
        <dbReference type="SAM" id="SignalP"/>
    </source>
</evidence>
<dbReference type="InterPro" id="IPR002579">
    <property type="entry name" value="Met_Sox_Rdtase_MsrB_dom"/>
</dbReference>
<comment type="similarity">
    <text evidence="7">Belongs to the MsrA Met sulfoxide reductase family.</text>
</comment>
<dbReference type="Gene3D" id="2.170.150.20">
    <property type="entry name" value="Peptide methionine sulfoxide reductase"/>
    <property type="match status" value="1"/>
</dbReference>
<dbReference type="Pfam" id="PF01625">
    <property type="entry name" value="PMSR"/>
    <property type="match status" value="1"/>
</dbReference>
<dbReference type="InterPro" id="IPR036509">
    <property type="entry name" value="Met_Sox_Rdtase_MsrA_sf"/>
</dbReference>
<reference evidence="11" key="1">
    <citation type="submission" date="2017-10" db="EMBL/GenBank/DDBJ databases">
        <authorList>
            <person name="Gaisin V.A."/>
            <person name="Rysina M.S."/>
            <person name="Grouzdev D.S."/>
        </authorList>
    </citation>
    <scope>NUCLEOTIDE SEQUENCE [LARGE SCALE GENOMIC DNA]</scope>
    <source>
        <strain evidence="11">V1</strain>
    </source>
</reference>
<dbReference type="PANTHER" id="PTHR43774">
    <property type="entry name" value="PEPTIDE METHIONINE SULFOXIDE REDUCTASE"/>
    <property type="match status" value="1"/>
</dbReference>
<evidence type="ECO:0000256" key="1">
    <source>
        <dbReference type="ARBA" id="ARBA00023002"/>
    </source>
</evidence>
<dbReference type="GO" id="GO:0008113">
    <property type="term" value="F:peptide-methionine (S)-S-oxide reductase activity"/>
    <property type="evidence" value="ECO:0007669"/>
    <property type="project" value="UniProtKB-UniRule"/>
</dbReference>
<feature type="active site" evidence="7">
    <location>
        <position position="183"/>
    </location>
</feature>
<sequence>MRYVRYLSVSVMVIIALTVASCDTQQPEAAEKTAKKEVVETEDVMTHKTLSPEEERVIVHKGTEMPFTGEYVYNKDDGTYVCKRCDAPLFRSSDKFDSGTGWPSFDDEIPGAIKKETDADGRRTEILCANCGAHLGHVFYNEGFTDKNARYCVNSISLDFSREGGADTALTGTTEKAVFAGGCFWGVEYHFQKVPGVKAVISGYTGGSKENPSYKEVSSGTTGHAEAVEVEYDPSVVSYEKLAKLFFEIHDPTQVDRQGPDIGSQYRSAVFYANDEQKKVAEKLITELKAKGYDVATKLEPVEEFYPAEDYHQDYYAKTGHQPYCHIYQKKFDD</sequence>
<dbReference type="GO" id="GO:0033743">
    <property type="term" value="F:peptide-methionine (R)-S-oxide reductase activity"/>
    <property type="evidence" value="ECO:0007669"/>
    <property type="project" value="UniProtKB-EC"/>
</dbReference>
<comment type="caution">
    <text evidence="10">The sequence shown here is derived from an EMBL/GenBank/DDBJ whole genome shotgun (WGS) entry which is preliminary data.</text>
</comment>
<feature type="domain" description="MsrB" evidence="9">
    <location>
        <begin position="43"/>
        <end position="163"/>
    </location>
</feature>
<dbReference type="PROSITE" id="PS51257">
    <property type="entry name" value="PROKAR_LIPOPROTEIN"/>
    <property type="match status" value="1"/>
</dbReference>
<dbReference type="GO" id="GO:0033744">
    <property type="term" value="F:L-methionine:thioredoxin-disulfide S-oxidoreductase activity"/>
    <property type="evidence" value="ECO:0007669"/>
    <property type="project" value="RHEA"/>
</dbReference>
<dbReference type="InterPro" id="IPR011057">
    <property type="entry name" value="Mss4-like_sf"/>
</dbReference>
<dbReference type="Gene3D" id="3.30.1060.10">
    <property type="entry name" value="Peptide methionine sulphoxide reductase MsrA"/>
    <property type="match status" value="1"/>
</dbReference>
<dbReference type="InterPro" id="IPR002569">
    <property type="entry name" value="Met_Sox_Rdtase_MsrA_dom"/>
</dbReference>
<evidence type="ECO:0000259" key="9">
    <source>
        <dbReference type="PROSITE" id="PS51790"/>
    </source>
</evidence>
<dbReference type="NCBIfam" id="NF004042">
    <property type="entry name" value="PRK05550.1"/>
    <property type="match status" value="1"/>
</dbReference>
<dbReference type="SUPFAM" id="SSF51316">
    <property type="entry name" value="Mss4-like"/>
    <property type="match status" value="1"/>
</dbReference>
<dbReference type="NCBIfam" id="NF004036">
    <property type="entry name" value="PRK05508.1"/>
    <property type="match status" value="1"/>
</dbReference>
<name>A0A317T5U7_9CHLB</name>
<dbReference type="NCBIfam" id="TIGR00401">
    <property type="entry name" value="msrA"/>
    <property type="match status" value="1"/>
</dbReference>
<dbReference type="Proteomes" id="UP000246278">
    <property type="component" value="Unassembled WGS sequence"/>
</dbReference>
<dbReference type="EC" id="1.8.4.11" evidence="7"/>
<keyword evidence="8" id="KW-0732">Signal</keyword>
<keyword evidence="1 7" id="KW-0560">Oxidoreductase</keyword>
<evidence type="ECO:0000256" key="7">
    <source>
        <dbReference type="HAMAP-Rule" id="MF_01401"/>
    </source>
</evidence>
<comment type="catalytic activity">
    <reaction evidence="6 7">
        <text>[thioredoxin]-disulfide + L-methionine + H2O = L-methionine (S)-S-oxide + [thioredoxin]-dithiol</text>
        <dbReference type="Rhea" id="RHEA:19993"/>
        <dbReference type="Rhea" id="RHEA-COMP:10698"/>
        <dbReference type="Rhea" id="RHEA-COMP:10700"/>
        <dbReference type="ChEBI" id="CHEBI:15377"/>
        <dbReference type="ChEBI" id="CHEBI:29950"/>
        <dbReference type="ChEBI" id="CHEBI:50058"/>
        <dbReference type="ChEBI" id="CHEBI:57844"/>
        <dbReference type="ChEBI" id="CHEBI:58772"/>
        <dbReference type="EC" id="1.8.4.11"/>
    </reaction>
</comment>
<dbReference type="AlphaFoldDB" id="A0A317T5U7"/>
<gene>
    <name evidence="7" type="primary">msrA</name>
    <name evidence="10" type="ORF">CR164_06125</name>
</gene>
<comment type="catalytic activity">
    <reaction evidence="5">
        <text>L-methionyl-[protein] + [thioredoxin]-disulfide + H2O = L-methionyl-(R)-S-oxide-[protein] + [thioredoxin]-dithiol</text>
        <dbReference type="Rhea" id="RHEA:24164"/>
        <dbReference type="Rhea" id="RHEA-COMP:10698"/>
        <dbReference type="Rhea" id="RHEA-COMP:10700"/>
        <dbReference type="Rhea" id="RHEA-COMP:12313"/>
        <dbReference type="Rhea" id="RHEA-COMP:12314"/>
        <dbReference type="ChEBI" id="CHEBI:15377"/>
        <dbReference type="ChEBI" id="CHEBI:16044"/>
        <dbReference type="ChEBI" id="CHEBI:29950"/>
        <dbReference type="ChEBI" id="CHEBI:45764"/>
        <dbReference type="ChEBI" id="CHEBI:50058"/>
        <dbReference type="EC" id="1.8.4.12"/>
    </reaction>
</comment>
<evidence type="ECO:0000256" key="4">
    <source>
        <dbReference type="ARBA" id="ARBA00047806"/>
    </source>
</evidence>
<protein>
    <recommendedName>
        <fullName evidence="7">Peptide methionine sulfoxide reductase MsrA</fullName>
        <shortName evidence="7">Protein-methionine-S-oxide reductase</shortName>
        <ecNumber evidence="7">1.8.4.11</ecNumber>
    </recommendedName>
    <alternativeName>
        <fullName evidence="7">Peptide-methionine (S)-S-oxide reductase</fullName>
        <shortName evidence="7">Peptide Met(O) reductase</shortName>
    </alternativeName>
</protein>
<accession>A0A317T5U7</accession>
<dbReference type="HAMAP" id="MF_01401">
    <property type="entry name" value="MsrA"/>
    <property type="match status" value="1"/>
</dbReference>
<evidence type="ECO:0000313" key="11">
    <source>
        <dbReference type="Proteomes" id="UP000246278"/>
    </source>
</evidence>
<keyword evidence="11" id="KW-1185">Reference proteome</keyword>
<dbReference type="OrthoDB" id="4174719at2"/>
<comment type="function">
    <text evidence="3 7">Has an important function as a repair enzyme for proteins that have been inactivated by oxidation. Catalyzes the reversible oxidation-reduction of methionine sulfoxide in proteins to methionine.</text>
</comment>
<proteinExistence type="inferred from homology"/>
<dbReference type="SUPFAM" id="SSF55068">
    <property type="entry name" value="Peptide methionine sulfoxide reductase"/>
    <property type="match status" value="1"/>
</dbReference>
<evidence type="ECO:0000256" key="6">
    <source>
        <dbReference type="ARBA" id="ARBA00048782"/>
    </source>
</evidence>
<organism evidence="10 11">
    <name type="scientific">Prosthecochloris marina</name>
    <dbReference type="NCBI Taxonomy" id="2017681"/>
    <lineage>
        <taxon>Bacteria</taxon>
        <taxon>Pseudomonadati</taxon>
        <taxon>Chlorobiota</taxon>
        <taxon>Chlorobiia</taxon>
        <taxon>Chlorobiales</taxon>
        <taxon>Chlorobiaceae</taxon>
        <taxon>Prosthecochloris</taxon>
    </lineage>
</organism>
<dbReference type="PANTHER" id="PTHR43774:SF1">
    <property type="entry name" value="PEPTIDE METHIONINE SULFOXIDE REDUCTASE MSRA 2"/>
    <property type="match status" value="1"/>
</dbReference>
<feature type="chain" id="PRO_5016349455" description="Peptide methionine sulfoxide reductase MsrA" evidence="8">
    <location>
        <begin position="23"/>
        <end position="334"/>
    </location>
</feature>
<evidence type="ECO:0000256" key="3">
    <source>
        <dbReference type="ARBA" id="ARBA00024679"/>
    </source>
</evidence>
<feature type="signal peptide" evidence="8">
    <location>
        <begin position="1"/>
        <end position="22"/>
    </location>
</feature>
<dbReference type="Pfam" id="PF01641">
    <property type="entry name" value="SelR"/>
    <property type="match status" value="1"/>
</dbReference>
<dbReference type="PROSITE" id="PS51790">
    <property type="entry name" value="MSRB"/>
    <property type="match status" value="1"/>
</dbReference>
<dbReference type="EMBL" id="PDNZ01000004">
    <property type="protein sequence ID" value="PWW81935.1"/>
    <property type="molecule type" value="Genomic_DNA"/>
</dbReference>
<keyword evidence="2" id="KW-0511">Multifunctional enzyme</keyword>
<evidence type="ECO:0000256" key="2">
    <source>
        <dbReference type="ARBA" id="ARBA00023268"/>
    </source>
</evidence>
<evidence type="ECO:0000313" key="10">
    <source>
        <dbReference type="EMBL" id="PWW81935.1"/>
    </source>
</evidence>
<evidence type="ECO:0000256" key="5">
    <source>
        <dbReference type="ARBA" id="ARBA00048488"/>
    </source>
</evidence>
<dbReference type="NCBIfam" id="TIGR00357">
    <property type="entry name" value="peptide-methionine (R)-S-oxide reductase MsrB"/>
    <property type="match status" value="1"/>
</dbReference>
<comment type="catalytic activity">
    <reaction evidence="4 7">
        <text>L-methionyl-[protein] + [thioredoxin]-disulfide + H2O = L-methionyl-(S)-S-oxide-[protein] + [thioredoxin]-dithiol</text>
        <dbReference type="Rhea" id="RHEA:14217"/>
        <dbReference type="Rhea" id="RHEA-COMP:10698"/>
        <dbReference type="Rhea" id="RHEA-COMP:10700"/>
        <dbReference type="Rhea" id="RHEA-COMP:12313"/>
        <dbReference type="Rhea" id="RHEA-COMP:12315"/>
        <dbReference type="ChEBI" id="CHEBI:15377"/>
        <dbReference type="ChEBI" id="CHEBI:16044"/>
        <dbReference type="ChEBI" id="CHEBI:29950"/>
        <dbReference type="ChEBI" id="CHEBI:44120"/>
        <dbReference type="ChEBI" id="CHEBI:50058"/>
        <dbReference type="EC" id="1.8.4.11"/>
    </reaction>
</comment>